<evidence type="ECO:0000313" key="4">
    <source>
        <dbReference type="Proteomes" id="UP000050794"/>
    </source>
</evidence>
<feature type="compositionally biased region" description="Basic residues" evidence="1">
    <location>
        <begin position="8"/>
        <end position="21"/>
    </location>
</feature>
<reference evidence="3 4" key="2">
    <citation type="submission" date="2018-11" db="EMBL/GenBank/DDBJ databases">
        <authorList>
            <consortium name="Pathogen Informatics"/>
        </authorList>
    </citation>
    <scope>NUCLEOTIDE SEQUENCE [LARGE SCALE GENOMIC DNA]</scope>
</reference>
<feature type="transmembrane region" description="Helical" evidence="2">
    <location>
        <begin position="30"/>
        <end position="50"/>
    </location>
</feature>
<name>A0A183U2D3_TOXCA</name>
<dbReference type="EMBL" id="UYWY01002813">
    <property type="protein sequence ID" value="VDM28370.1"/>
    <property type="molecule type" value="Genomic_DNA"/>
</dbReference>
<organism evidence="4 5">
    <name type="scientific">Toxocara canis</name>
    <name type="common">Canine roundworm</name>
    <dbReference type="NCBI Taxonomy" id="6265"/>
    <lineage>
        <taxon>Eukaryota</taxon>
        <taxon>Metazoa</taxon>
        <taxon>Ecdysozoa</taxon>
        <taxon>Nematoda</taxon>
        <taxon>Chromadorea</taxon>
        <taxon>Rhabditida</taxon>
        <taxon>Spirurina</taxon>
        <taxon>Ascaridomorpha</taxon>
        <taxon>Ascaridoidea</taxon>
        <taxon>Toxocaridae</taxon>
        <taxon>Toxocara</taxon>
    </lineage>
</organism>
<keyword evidence="2" id="KW-0812">Transmembrane</keyword>
<evidence type="ECO:0000313" key="3">
    <source>
        <dbReference type="EMBL" id="VDM28370.1"/>
    </source>
</evidence>
<reference evidence="5" key="1">
    <citation type="submission" date="2016-06" db="UniProtKB">
        <authorList>
            <consortium name="WormBaseParasite"/>
        </authorList>
    </citation>
    <scope>IDENTIFICATION</scope>
</reference>
<proteinExistence type="predicted"/>
<sequence length="86" mass="9028">MMCTGRGNHAKCGTRKSGSPKRLAHMSAGICHYLPLPMITMLLALLNILFTKVESTPSVMQCPININLIGAGQGFPFGGALTPGGE</sequence>
<evidence type="ECO:0000313" key="5">
    <source>
        <dbReference type="WBParaSite" id="TCNE_0000265301-mRNA-1"/>
    </source>
</evidence>
<dbReference type="AlphaFoldDB" id="A0A183U2D3"/>
<evidence type="ECO:0000256" key="2">
    <source>
        <dbReference type="SAM" id="Phobius"/>
    </source>
</evidence>
<dbReference type="WBParaSite" id="TCNE_0000265301-mRNA-1">
    <property type="protein sequence ID" value="TCNE_0000265301-mRNA-1"/>
    <property type="gene ID" value="TCNE_0000265301"/>
</dbReference>
<accession>A0A183U2D3</accession>
<keyword evidence="2" id="KW-1133">Transmembrane helix</keyword>
<feature type="region of interest" description="Disordered" evidence="1">
    <location>
        <begin position="1"/>
        <end position="21"/>
    </location>
</feature>
<keyword evidence="2" id="KW-0472">Membrane</keyword>
<gene>
    <name evidence="3" type="ORF">TCNE_LOCUS2653</name>
</gene>
<protein>
    <submittedName>
        <fullName evidence="5">Secreted protein</fullName>
    </submittedName>
</protein>
<keyword evidence="4" id="KW-1185">Reference proteome</keyword>
<evidence type="ECO:0000256" key="1">
    <source>
        <dbReference type="SAM" id="MobiDB-lite"/>
    </source>
</evidence>
<dbReference type="Proteomes" id="UP000050794">
    <property type="component" value="Unassembled WGS sequence"/>
</dbReference>